<keyword evidence="1" id="KW-0812">Transmembrane</keyword>
<evidence type="ECO:0000313" key="3">
    <source>
        <dbReference type="Proteomes" id="UP000215289"/>
    </source>
</evidence>
<comment type="caution">
    <text evidence="2">The sequence shown here is derived from an EMBL/GenBank/DDBJ whole genome shotgun (WGS) entry which is preliminary data.</text>
</comment>
<accession>A0A3R7II35</accession>
<evidence type="ECO:0000256" key="1">
    <source>
        <dbReference type="SAM" id="Phobius"/>
    </source>
</evidence>
<feature type="transmembrane region" description="Helical" evidence="1">
    <location>
        <begin position="461"/>
        <end position="478"/>
    </location>
</feature>
<keyword evidence="1" id="KW-1133">Transmembrane helix</keyword>
<feature type="transmembrane region" description="Helical" evidence="1">
    <location>
        <begin position="418"/>
        <end position="449"/>
    </location>
</feature>
<gene>
    <name evidence="2" type="ORF">CFD26_103039</name>
</gene>
<protein>
    <recommendedName>
        <fullName evidence="4">Low-affinity Fe(2+) transport protein</fullName>
    </recommendedName>
</protein>
<evidence type="ECO:0000313" key="2">
    <source>
        <dbReference type="EMBL" id="RLL96205.1"/>
    </source>
</evidence>
<dbReference type="Pfam" id="PF04120">
    <property type="entry name" value="Iron_permease"/>
    <property type="match status" value="4"/>
</dbReference>
<dbReference type="AlphaFoldDB" id="A0A3R7II35"/>
<feature type="transmembrane region" description="Helical" evidence="1">
    <location>
        <begin position="314"/>
        <end position="336"/>
    </location>
</feature>
<dbReference type="EMBL" id="NIDN02000119">
    <property type="protein sequence ID" value="RLL96205.1"/>
    <property type="molecule type" value="Genomic_DNA"/>
</dbReference>
<dbReference type="Proteomes" id="UP000215289">
    <property type="component" value="Unassembled WGS sequence"/>
</dbReference>
<dbReference type="InterPro" id="IPR007251">
    <property type="entry name" value="Iron_permease_Fet4"/>
</dbReference>
<keyword evidence="1" id="KW-0472">Membrane</keyword>
<dbReference type="OrthoDB" id="2224262at2759"/>
<dbReference type="STRING" id="1245748.A0A3R7II35"/>
<proteinExistence type="predicted"/>
<reference evidence="2 3" key="1">
    <citation type="submission" date="2018-08" db="EMBL/GenBank/DDBJ databases">
        <title>Draft genome sequences of two Aspergillus turcosus clinical strains isolated from bronchoalveolar lavage fluid: one azole-susceptible and the other azole-resistant.</title>
        <authorList>
            <person name="Parent-Michaud M."/>
            <person name="Dufresne P.J."/>
            <person name="Fournier E."/>
            <person name="Martineau C."/>
            <person name="Moreira S."/>
            <person name="Perkins V."/>
            <person name="De Repentigny L."/>
            <person name="Dufresne S.F."/>
        </authorList>
    </citation>
    <scope>NUCLEOTIDE SEQUENCE [LARGE SCALE GENOMIC DNA]</scope>
    <source>
        <strain evidence="2">HMR AF 1038</strain>
    </source>
</reference>
<keyword evidence="3" id="KW-1185">Reference proteome</keyword>
<feature type="transmembrane region" description="Helical" evidence="1">
    <location>
        <begin position="87"/>
        <end position="108"/>
    </location>
</feature>
<dbReference type="GO" id="GO:0055085">
    <property type="term" value="P:transmembrane transport"/>
    <property type="evidence" value="ECO:0007669"/>
    <property type="project" value="InterPro"/>
</dbReference>
<feature type="transmembrane region" description="Helical" evidence="1">
    <location>
        <begin position="203"/>
        <end position="227"/>
    </location>
</feature>
<feature type="transmembrane region" description="Helical" evidence="1">
    <location>
        <begin position="239"/>
        <end position="256"/>
    </location>
</feature>
<evidence type="ECO:0008006" key="4">
    <source>
        <dbReference type="Google" id="ProtNLM"/>
    </source>
</evidence>
<organism evidence="2 3">
    <name type="scientific">Aspergillus turcosus</name>
    <dbReference type="NCBI Taxonomy" id="1245748"/>
    <lineage>
        <taxon>Eukaryota</taxon>
        <taxon>Fungi</taxon>
        <taxon>Dikarya</taxon>
        <taxon>Ascomycota</taxon>
        <taxon>Pezizomycotina</taxon>
        <taxon>Eurotiomycetes</taxon>
        <taxon>Eurotiomycetidae</taxon>
        <taxon>Eurotiales</taxon>
        <taxon>Aspergillaceae</taxon>
        <taxon>Aspergillus</taxon>
        <taxon>Aspergillus subgen. Fumigati</taxon>
    </lineage>
</organism>
<feature type="transmembrane region" description="Helical" evidence="1">
    <location>
        <begin position="348"/>
        <end position="367"/>
    </location>
</feature>
<sequence>MSKVLDRLCAPGRKPVIEASAVAQLPHPPDVVNLAFELEICDKVTTNSKDGEKQSSSELQKIEFNERKTSRLSRIFDRVTGLAGTKYTFFLMLAALLIWAIVGGVTGATQTWQIVIQDASSIQCYISDTLLMRQQQNNSRNLLKLVCQLRSRNRTCKRLLQRVRQESINGSEPISPVQVNIDKDLVDAADLPVENWYDRICNYVVLAIGSLVSFVVYWAGIITWIALGPRLQWGNLWQLYINTATAVELTFTTVFLQNTRHRHTQYLEKCLQSIIKADNEMELRLRELTEDIDPNPTAIIPPDVVTKGNRAIDYYGAIMGSGAGVVISVIVFAVWIGIGPTMQWNSNWWLIIGTYTGLVGFVDGYVLRNDHFRANAFADVQLQTLADEDAVLCEMLGIPVLTETVAPKNSLHRRISQALGAFLSLPHAVLASLVVVVTVIIIASCMHWSETGQLICNTPTMIIEGFLLLVLIQAHHLSNESRRIQFKGILVRRLMINAQIERLRVNSSKVTLHDTSASPVDGAESVVV</sequence>
<name>A0A3R7II35_9EURO</name>